<comment type="caution">
    <text evidence="10">The sequence shown here is derived from an EMBL/GenBank/DDBJ whole genome shotgun (WGS) entry which is preliminary data.</text>
</comment>
<reference evidence="11" key="1">
    <citation type="journal article" date="2019" name="Int. J. Syst. Evol. Microbiol.">
        <title>The Global Catalogue of Microorganisms (GCM) 10K type strain sequencing project: providing services to taxonomists for standard genome sequencing and annotation.</title>
        <authorList>
            <consortium name="The Broad Institute Genomics Platform"/>
            <consortium name="The Broad Institute Genome Sequencing Center for Infectious Disease"/>
            <person name="Wu L."/>
            <person name="Ma J."/>
        </authorList>
    </citation>
    <scope>NUCLEOTIDE SEQUENCE [LARGE SCALE GENOMIC DNA]</scope>
    <source>
        <strain evidence="11">CCUG 53762</strain>
    </source>
</reference>
<name>A0ABW4IAL0_9SPHI</name>
<keyword evidence="11" id="KW-1185">Reference proteome</keyword>
<dbReference type="PANTHER" id="PTHR20941">
    <property type="entry name" value="FOLATE SYNTHESIS PROTEINS"/>
    <property type="match status" value="1"/>
</dbReference>
<dbReference type="Proteomes" id="UP001597118">
    <property type="component" value="Unassembled WGS sequence"/>
</dbReference>
<proteinExistence type="predicted"/>
<evidence type="ECO:0000313" key="10">
    <source>
        <dbReference type="EMBL" id="MFD1629442.1"/>
    </source>
</evidence>
<evidence type="ECO:0000256" key="5">
    <source>
        <dbReference type="ARBA" id="ARBA00022679"/>
    </source>
</evidence>
<evidence type="ECO:0000256" key="3">
    <source>
        <dbReference type="ARBA" id="ARBA00004763"/>
    </source>
</evidence>
<dbReference type="InterPro" id="IPR000489">
    <property type="entry name" value="Pterin-binding_dom"/>
</dbReference>
<dbReference type="Pfam" id="PF00809">
    <property type="entry name" value="Pterin_bind"/>
    <property type="match status" value="1"/>
</dbReference>
<evidence type="ECO:0000259" key="9">
    <source>
        <dbReference type="PROSITE" id="PS50972"/>
    </source>
</evidence>
<dbReference type="EC" id="2.5.1.15" evidence="4"/>
<comment type="catalytic activity">
    <reaction evidence="1">
        <text>(7,8-dihydropterin-6-yl)methyl diphosphate + 4-aminobenzoate = 7,8-dihydropteroate + diphosphate</text>
        <dbReference type="Rhea" id="RHEA:19949"/>
        <dbReference type="ChEBI" id="CHEBI:17836"/>
        <dbReference type="ChEBI" id="CHEBI:17839"/>
        <dbReference type="ChEBI" id="CHEBI:33019"/>
        <dbReference type="ChEBI" id="CHEBI:72950"/>
        <dbReference type="EC" id="2.5.1.15"/>
    </reaction>
</comment>
<dbReference type="InterPro" id="IPR045031">
    <property type="entry name" value="DHP_synth-like"/>
</dbReference>
<sequence length="289" mass="31953">MDKDTFFQVKTTLNVKGKLLDLSSPLVMGILNITPDSFYAGSRLDKKEEILKRVENFITEGVDVIDIGAYSSRPGAEDVSAQEEMGRLLPVITAIKESFPETILSVDTFRGSVAEAAIGAGAHIINDISGGELDDEMFATVAKLQVPYVLMHMKGTPKNMTSLTQYDDLFGELMEYFSSKINHLKALGVKDIILDPGFGFAKNTEQNYYLLSRINEMRILGGPVLVGISRKTMIWKTLGIKPEEALNGTTVLNVLALQNGASILRVHDVMQAKECIKLLEVYNRNKDFL</sequence>
<dbReference type="SUPFAM" id="SSF51717">
    <property type="entry name" value="Dihydropteroate synthetase-like"/>
    <property type="match status" value="1"/>
</dbReference>
<evidence type="ECO:0000256" key="1">
    <source>
        <dbReference type="ARBA" id="ARBA00000012"/>
    </source>
</evidence>
<keyword evidence="6" id="KW-0479">Metal-binding</keyword>
<dbReference type="RefSeq" id="WP_379661821.1">
    <property type="nucleotide sequence ID" value="NZ_JBHUDG010000004.1"/>
</dbReference>
<evidence type="ECO:0000256" key="4">
    <source>
        <dbReference type="ARBA" id="ARBA00012458"/>
    </source>
</evidence>
<dbReference type="NCBIfam" id="TIGR01496">
    <property type="entry name" value="DHPS"/>
    <property type="match status" value="1"/>
</dbReference>
<evidence type="ECO:0000256" key="8">
    <source>
        <dbReference type="ARBA" id="ARBA00022909"/>
    </source>
</evidence>
<dbReference type="PROSITE" id="PS00793">
    <property type="entry name" value="DHPS_2"/>
    <property type="match status" value="1"/>
</dbReference>
<dbReference type="PANTHER" id="PTHR20941:SF1">
    <property type="entry name" value="FOLIC ACID SYNTHESIS PROTEIN FOL1"/>
    <property type="match status" value="1"/>
</dbReference>
<comment type="cofactor">
    <cofactor evidence="2">
        <name>Mg(2+)</name>
        <dbReference type="ChEBI" id="CHEBI:18420"/>
    </cofactor>
</comment>
<comment type="pathway">
    <text evidence="3">Cofactor biosynthesis; tetrahydrofolate biosynthesis; 7,8-dihydrofolate from 2-amino-4-hydroxy-6-hydroxymethyl-7,8-dihydropteridine diphosphate and 4-aminobenzoate: step 1/2.</text>
</comment>
<dbReference type="InterPro" id="IPR006390">
    <property type="entry name" value="DHP_synth_dom"/>
</dbReference>
<dbReference type="GO" id="GO:0004156">
    <property type="term" value="F:dihydropteroate synthase activity"/>
    <property type="evidence" value="ECO:0007669"/>
    <property type="project" value="UniProtKB-EC"/>
</dbReference>
<evidence type="ECO:0000313" key="11">
    <source>
        <dbReference type="Proteomes" id="UP001597118"/>
    </source>
</evidence>
<gene>
    <name evidence="10" type="primary">folP</name>
    <name evidence="10" type="ORF">ACFSAH_06095</name>
</gene>
<organism evidence="10 11">
    <name type="scientific">Pseudopedobacter beijingensis</name>
    <dbReference type="NCBI Taxonomy" id="1207056"/>
    <lineage>
        <taxon>Bacteria</taxon>
        <taxon>Pseudomonadati</taxon>
        <taxon>Bacteroidota</taxon>
        <taxon>Sphingobacteriia</taxon>
        <taxon>Sphingobacteriales</taxon>
        <taxon>Sphingobacteriaceae</taxon>
        <taxon>Pseudopedobacter</taxon>
    </lineage>
</organism>
<keyword evidence="7" id="KW-0460">Magnesium</keyword>
<dbReference type="EMBL" id="JBHUDG010000004">
    <property type="protein sequence ID" value="MFD1629442.1"/>
    <property type="molecule type" value="Genomic_DNA"/>
</dbReference>
<keyword evidence="5 10" id="KW-0808">Transferase</keyword>
<feature type="domain" description="Pterin-binding" evidence="9">
    <location>
        <begin position="25"/>
        <end position="277"/>
    </location>
</feature>
<protein>
    <recommendedName>
        <fullName evidence="4">dihydropteroate synthase</fullName>
        <ecNumber evidence="4">2.5.1.15</ecNumber>
    </recommendedName>
</protein>
<dbReference type="InterPro" id="IPR011005">
    <property type="entry name" value="Dihydropteroate_synth-like_sf"/>
</dbReference>
<dbReference type="Gene3D" id="3.20.20.20">
    <property type="entry name" value="Dihydropteroate synthase-like"/>
    <property type="match status" value="1"/>
</dbReference>
<dbReference type="PROSITE" id="PS50972">
    <property type="entry name" value="PTERIN_BINDING"/>
    <property type="match status" value="1"/>
</dbReference>
<keyword evidence="8" id="KW-0289">Folate biosynthesis</keyword>
<evidence type="ECO:0000256" key="7">
    <source>
        <dbReference type="ARBA" id="ARBA00022842"/>
    </source>
</evidence>
<evidence type="ECO:0000256" key="6">
    <source>
        <dbReference type="ARBA" id="ARBA00022723"/>
    </source>
</evidence>
<accession>A0ABW4IAL0</accession>
<dbReference type="CDD" id="cd00739">
    <property type="entry name" value="DHPS"/>
    <property type="match status" value="1"/>
</dbReference>
<evidence type="ECO:0000256" key="2">
    <source>
        <dbReference type="ARBA" id="ARBA00001946"/>
    </source>
</evidence>